<feature type="transmembrane region" description="Helical" evidence="1">
    <location>
        <begin position="277"/>
        <end position="299"/>
    </location>
</feature>
<reference evidence="3" key="1">
    <citation type="journal article" date="2019" name="Int. J. Syst. Evol. Microbiol.">
        <title>The Global Catalogue of Microorganisms (GCM) 10K type strain sequencing project: providing services to taxonomists for standard genome sequencing and annotation.</title>
        <authorList>
            <consortium name="The Broad Institute Genomics Platform"/>
            <consortium name="The Broad Institute Genome Sequencing Center for Infectious Disease"/>
            <person name="Wu L."/>
            <person name="Ma J."/>
        </authorList>
    </citation>
    <scope>NUCLEOTIDE SEQUENCE [LARGE SCALE GENOMIC DNA]</scope>
    <source>
        <strain evidence="3">CCUG 43304</strain>
    </source>
</reference>
<feature type="transmembrane region" description="Helical" evidence="1">
    <location>
        <begin position="27"/>
        <end position="45"/>
    </location>
</feature>
<dbReference type="Pfam" id="PF06772">
    <property type="entry name" value="LtrA"/>
    <property type="match status" value="1"/>
</dbReference>
<evidence type="ECO:0000313" key="2">
    <source>
        <dbReference type="EMBL" id="MFC6356977.1"/>
    </source>
</evidence>
<dbReference type="PANTHER" id="PTHR36840:SF1">
    <property type="entry name" value="BLL5714 PROTEIN"/>
    <property type="match status" value="1"/>
</dbReference>
<feature type="transmembrane region" description="Helical" evidence="1">
    <location>
        <begin position="319"/>
        <end position="337"/>
    </location>
</feature>
<dbReference type="RefSeq" id="WP_386732250.1">
    <property type="nucleotide sequence ID" value="NZ_JBHSTP010000003.1"/>
</dbReference>
<feature type="transmembrane region" description="Helical" evidence="1">
    <location>
        <begin position="57"/>
        <end position="76"/>
    </location>
</feature>
<feature type="transmembrane region" description="Helical" evidence="1">
    <location>
        <begin position="210"/>
        <end position="231"/>
    </location>
</feature>
<feature type="transmembrane region" description="Helical" evidence="1">
    <location>
        <begin position="237"/>
        <end position="257"/>
    </location>
</feature>
<feature type="transmembrane region" description="Helical" evidence="1">
    <location>
        <begin position="146"/>
        <end position="163"/>
    </location>
</feature>
<protein>
    <submittedName>
        <fullName evidence="2">Low temperature requirement protein A</fullName>
    </submittedName>
</protein>
<feature type="transmembrane region" description="Helical" evidence="1">
    <location>
        <begin position="344"/>
        <end position="363"/>
    </location>
</feature>
<sequence>MAALGFTHSLLRADSGEEAHRVTFVELFFDLVFVFAITQLSHLLIEDPSLDSHLHTIMITLAVWWVWVYTTWAANWLDPQRGWVRTMLIALMLLGLLMSGAIPEAFGEKGLLFAAAFVLMQVGRSVFTAFAFAPHQRASALNFARISFWLVASGVFWIWGGLVPPGERVWLWSIALVLEYLGPIARFRVPFLGYSDPETWRVSGSHFAERVSLFFIIALGESVIVTGSAFSREPLDWLHLAAFLAAFTGTVLMWLLYFNHGERGGSEYIRQASSSGLVARLAYTYIPVVMVVGIVLTAVGDELVLDDPLGEHGGTTAGNALVICSASAIYLLGNVLFKRAVGASWLVSHFVGIAVLGGFFLLHPVLAPLALTWLANAVMLGVVLADELAFRRERAQEELLPE</sequence>
<comment type="caution">
    <text evidence="2">The sequence shown here is derived from an EMBL/GenBank/DDBJ whole genome shotgun (WGS) entry which is preliminary data.</text>
</comment>
<organism evidence="2 3">
    <name type="scientific">Luethyella okanaganae</name>
    <dbReference type="NCBI Taxonomy" id="69372"/>
    <lineage>
        <taxon>Bacteria</taxon>
        <taxon>Bacillati</taxon>
        <taxon>Actinomycetota</taxon>
        <taxon>Actinomycetes</taxon>
        <taxon>Micrococcales</taxon>
        <taxon>Microbacteriaceae</taxon>
        <taxon>Luethyella</taxon>
    </lineage>
</organism>
<dbReference type="InterPro" id="IPR010640">
    <property type="entry name" value="Low_temperature_requirement_A"/>
</dbReference>
<keyword evidence="1" id="KW-1133">Transmembrane helix</keyword>
<evidence type="ECO:0000313" key="3">
    <source>
        <dbReference type="Proteomes" id="UP001596306"/>
    </source>
</evidence>
<keyword evidence="1" id="KW-0812">Transmembrane</keyword>
<accession>A0ABW1VJC5</accession>
<feature type="transmembrane region" description="Helical" evidence="1">
    <location>
        <begin position="88"/>
        <end position="106"/>
    </location>
</feature>
<dbReference type="PANTHER" id="PTHR36840">
    <property type="entry name" value="BLL5714 PROTEIN"/>
    <property type="match status" value="1"/>
</dbReference>
<dbReference type="EMBL" id="JBHSTP010000003">
    <property type="protein sequence ID" value="MFC6356977.1"/>
    <property type="molecule type" value="Genomic_DNA"/>
</dbReference>
<dbReference type="Proteomes" id="UP001596306">
    <property type="component" value="Unassembled WGS sequence"/>
</dbReference>
<name>A0ABW1VJC5_9MICO</name>
<feature type="transmembrane region" description="Helical" evidence="1">
    <location>
        <begin position="112"/>
        <end position="134"/>
    </location>
</feature>
<keyword evidence="3" id="KW-1185">Reference proteome</keyword>
<keyword evidence="1" id="KW-0472">Membrane</keyword>
<gene>
    <name evidence="2" type="ORF">ACFQB0_12755</name>
</gene>
<proteinExistence type="predicted"/>
<feature type="transmembrane region" description="Helical" evidence="1">
    <location>
        <begin position="169"/>
        <end position="189"/>
    </location>
</feature>
<feature type="transmembrane region" description="Helical" evidence="1">
    <location>
        <begin position="369"/>
        <end position="390"/>
    </location>
</feature>
<evidence type="ECO:0000256" key="1">
    <source>
        <dbReference type="SAM" id="Phobius"/>
    </source>
</evidence>